<dbReference type="Proteomes" id="UP000301475">
    <property type="component" value="Chromosome"/>
</dbReference>
<feature type="transmembrane region" description="Helical" evidence="1">
    <location>
        <begin position="60"/>
        <end position="77"/>
    </location>
</feature>
<dbReference type="OrthoDB" id="5198189at2"/>
<feature type="transmembrane region" description="Helical" evidence="1">
    <location>
        <begin position="184"/>
        <end position="209"/>
    </location>
</feature>
<dbReference type="InterPro" id="IPR009825">
    <property type="entry name" value="ECF_substrate-spec-like"/>
</dbReference>
<feature type="transmembrane region" description="Helical" evidence="1">
    <location>
        <begin position="123"/>
        <end position="141"/>
    </location>
</feature>
<keyword evidence="3" id="KW-1185">Reference proteome</keyword>
<sequence length="225" mass="25099">MAKKIIKLSFLIILVPLAVILGVVVFKDRSYAWVSLCVALFSLVPLFLTFERKDTNTTKLVILAVMIALSVAGRFLFSFIPHFKPVTAMVVITGIYMGYEYGFICGAFTALISNFIFGQGPWTPFQMFAWGLIGLLAGLLAKILQKNIIILLIFGALAGVLFSFLMDVWTTFWYDGTLNFSRFIANIVTAIPVTITYAVSNVVFLFVLIKPIGKKLERIKIKYGL</sequence>
<name>A0A4V1G4X1_9FIRM</name>
<dbReference type="EMBL" id="CP039381">
    <property type="protein sequence ID" value="QCT06203.1"/>
    <property type="molecule type" value="Genomic_DNA"/>
</dbReference>
<keyword evidence="1" id="KW-0812">Transmembrane</keyword>
<feature type="transmembrane region" description="Helical" evidence="1">
    <location>
        <begin position="148"/>
        <end position="172"/>
    </location>
</feature>
<evidence type="ECO:0000256" key="1">
    <source>
        <dbReference type="SAM" id="Phobius"/>
    </source>
</evidence>
<dbReference type="Pfam" id="PF07155">
    <property type="entry name" value="ECF-ribofla_trS"/>
    <property type="match status" value="1"/>
</dbReference>
<dbReference type="Gene3D" id="1.10.1760.20">
    <property type="match status" value="1"/>
</dbReference>
<dbReference type="RefSeq" id="WP_138156291.1">
    <property type="nucleotide sequence ID" value="NZ_CP039381.1"/>
</dbReference>
<dbReference type="KEGG" id="ruj:E5Z56_01950"/>
<evidence type="ECO:0000313" key="2">
    <source>
        <dbReference type="EMBL" id="QCT06203.1"/>
    </source>
</evidence>
<keyword evidence="1" id="KW-1133">Transmembrane helix</keyword>
<proteinExistence type="predicted"/>
<protein>
    <submittedName>
        <fullName evidence="2">ECF transporter S component</fullName>
    </submittedName>
</protein>
<reference evidence="2 3" key="1">
    <citation type="submission" date="2019-04" db="EMBL/GenBank/DDBJ databases">
        <authorList>
            <person name="Embree M."/>
            <person name="Gaffney J.R."/>
        </authorList>
    </citation>
    <scope>NUCLEOTIDE SEQUENCE [LARGE SCALE GENOMIC DNA]</scope>
    <source>
        <strain evidence="2 3">JE7A12</strain>
    </source>
</reference>
<dbReference type="GO" id="GO:0016020">
    <property type="term" value="C:membrane"/>
    <property type="evidence" value="ECO:0007669"/>
    <property type="project" value="InterPro"/>
</dbReference>
<feature type="transmembrane region" description="Helical" evidence="1">
    <location>
        <begin position="31"/>
        <end position="48"/>
    </location>
</feature>
<feature type="transmembrane region" description="Helical" evidence="1">
    <location>
        <begin position="98"/>
        <end position="117"/>
    </location>
</feature>
<feature type="transmembrane region" description="Helical" evidence="1">
    <location>
        <begin position="6"/>
        <end position="26"/>
    </location>
</feature>
<evidence type="ECO:0000313" key="3">
    <source>
        <dbReference type="Proteomes" id="UP000301475"/>
    </source>
</evidence>
<dbReference type="AlphaFoldDB" id="A0A4V1G4X1"/>
<organism evidence="2 3">
    <name type="scientific">Ruminococcus bovis</name>
    <dbReference type="NCBI Taxonomy" id="2564099"/>
    <lineage>
        <taxon>Bacteria</taxon>
        <taxon>Bacillati</taxon>
        <taxon>Bacillota</taxon>
        <taxon>Clostridia</taxon>
        <taxon>Eubacteriales</taxon>
        <taxon>Oscillospiraceae</taxon>
        <taxon>Ruminococcus</taxon>
    </lineage>
</organism>
<gene>
    <name evidence="2" type="ORF">E5Z56_01950</name>
</gene>
<accession>A0A4V1G4X1</accession>
<keyword evidence="1" id="KW-0472">Membrane</keyword>